<proteinExistence type="predicted"/>
<evidence type="ECO:0000256" key="5">
    <source>
        <dbReference type="ARBA" id="ARBA00022833"/>
    </source>
</evidence>
<evidence type="ECO:0000256" key="10">
    <source>
        <dbReference type="SAM" id="MobiDB-lite"/>
    </source>
</evidence>
<dbReference type="PANTHER" id="PTHR24383:SF10">
    <property type="entry name" value="ZINC FINGER AND BTB DOMAIN-CONTAINING PROTEIN 44"/>
    <property type="match status" value="1"/>
</dbReference>
<evidence type="ECO:0000256" key="7">
    <source>
        <dbReference type="ARBA" id="ARBA00023125"/>
    </source>
</evidence>
<gene>
    <name evidence="11" type="primary">ZBTB44</name>
</gene>
<evidence type="ECO:0000256" key="9">
    <source>
        <dbReference type="ARBA" id="ARBA00023242"/>
    </source>
</evidence>
<keyword evidence="7" id="KW-0238">DNA-binding</keyword>
<evidence type="ECO:0000256" key="8">
    <source>
        <dbReference type="ARBA" id="ARBA00023163"/>
    </source>
</evidence>
<name>A0A493SVQ0_ANAPP</name>
<keyword evidence="5" id="KW-0862">Zinc</keyword>
<dbReference type="STRING" id="8840.ENSAPLP00000017657"/>
<evidence type="ECO:0000256" key="6">
    <source>
        <dbReference type="ARBA" id="ARBA00023015"/>
    </source>
</evidence>
<dbReference type="GO" id="GO:0005634">
    <property type="term" value="C:nucleus"/>
    <property type="evidence" value="ECO:0007669"/>
    <property type="project" value="UniProtKB-SubCell"/>
</dbReference>
<reference evidence="11" key="2">
    <citation type="submission" date="2025-08" db="UniProtKB">
        <authorList>
            <consortium name="Ensembl"/>
        </authorList>
    </citation>
    <scope>IDENTIFICATION</scope>
</reference>
<dbReference type="GeneTree" id="ENSGT00940000153306"/>
<keyword evidence="9" id="KW-0539">Nucleus</keyword>
<dbReference type="AlphaFoldDB" id="A0A493SVQ0"/>
<keyword evidence="8" id="KW-0804">Transcription</keyword>
<organism evidence="11 12">
    <name type="scientific">Anas platyrhynchos platyrhynchos</name>
    <name type="common">Northern mallard</name>
    <dbReference type="NCBI Taxonomy" id="8840"/>
    <lineage>
        <taxon>Eukaryota</taxon>
        <taxon>Metazoa</taxon>
        <taxon>Chordata</taxon>
        <taxon>Craniata</taxon>
        <taxon>Vertebrata</taxon>
        <taxon>Euteleostomi</taxon>
        <taxon>Archelosauria</taxon>
        <taxon>Archosauria</taxon>
        <taxon>Dinosauria</taxon>
        <taxon>Saurischia</taxon>
        <taxon>Theropoda</taxon>
        <taxon>Coelurosauria</taxon>
        <taxon>Aves</taxon>
        <taxon>Neognathae</taxon>
        <taxon>Galloanserae</taxon>
        <taxon>Anseriformes</taxon>
        <taxon>Anatidae</taxon>
        <taxon>Anatinae</taxon>
        <taxon>Anas</taxon>
    </lineage>
</organism>
<feature type="compositionally biased region" description="Polar residues" evidence="10">
    <location>
        <begin position="70"/>
        <end position="93"/>
    </location>
</feature>
<dbReference type="Proteomes" id="UP000016666">
    <property type="component" value="Chromosome 25"/>
</dbReference>
<dbReference type="GO" id="GO:0008270">
    <property type="term" value="F:zinc ion binding"/>
    <property type="evidence" value="ECO:0007669"/>
    <property type="project" value="UniProtKB-KW"/>
</dbReference>
<feature type="compositionally biased region" description="Low complexity" evidence="10">
    <location>
        <begin position="177"/>
        <end position="191"/>
    </location>
</feature>
<evidence type="ECO:0000256" key="3">
    <source>
        <dbReference type="ARBA" id="ARBA00022737"/>
    </source>
</evidence>
<keyword evidence="2" id="KW-0479">Metal-binding</keyword>
<feature type="region of interest" description="Disordered" evidence="10">
    <location>
        <begin position="67"/>
        <end position="93"/>
    </location>
</feature>
<dbReference type="GO" id="GO:0003677">
    <property type="term" value="F:DNA binding"/>
    <property type="evidence" value="ECO:0007669"/>
    <property type="project" value="UniProtKB-KW"/>
</dbReference>
<reference evidence="11 12" key="1">
    <citation type="submission" date="2017-10" db="EMBL/GenBank/DDBJ databases">
        <title>A new Pekin duck reference genome.</title>
        <authorList>
            <person name="Hou Z.-C."/>
            <person name="Zhou Z.-K."/>
            <person name="Zhu F."/>
            <person name="Hou S.-S."/>
        </authorList>
    </citation>
    <scope>NUCLEOTIDE SEQUENCE [LARGE SCALE GENOMIC DNA]</scope>
</reference>
<comment type="subcellular location">
    <subcellularLocation>
        <location evidence="1">Nucleus</location>
    </subcellularLocation>
</comment>
<protein>
    <submittedName>
        <fullName evidence="11">Zinc finger and BTB domain containing 44</fullName>
    </submittedName>
</protein>
<evidence type="ECO:0000256" key="1">
    <source>
        <dbReference type="ARBA" id="ARBA00004123"/>
    </source>
</evidence>
<reference evidence="11" key="3">
    <citation type="submission" date="2025-09" db="UniProtKB">
        <authorList>
            <consortium name="Ensembl"/>
        </authorList>
    </citation>
    <scope>IDENTIFICATION</scope>
</reference>
<keyword evidence="4" id="KW-0863">Zinc-finger</keyword>
<keyword evidence="12" id="KW-1185">Reference proteome</keyword>
<sequence length="269" mass="29822">IKSICKFSITSHPSPKLFIKSSFRQSVPALQHLSPVSSECSVVERTIPVCRESRRKRKSYIVMSPESPLKCNTQTSSPQVLNPSTSYPESRNQPVDSSLAFPWTFPFGIDRRLQSEKVKQVENSRTLEMPGPSESNRRIADYVTCESTKASSPLVIEEDVRVKVERLSDEEVHEEVSQPVSASQSSLSDQQTVPGSEQVQEDLLISPQSSSIGMAVSGVIDVQVHACALMILLEEMCLCFIFVELLFFFSCLMKCLYINPGGGTGLRAI</sequence>
<dbReference type="Ensembl" id="ENSAPLT00000034456.1">
    <property type="protein sequence ID" value="ENSAPLP00000017657.1"/>
    <property type="gene ID" value="ENSAPLG00000018185.1"/>
</dbReference>
<evidence type="ECO:0000313" key="12">
    <source>
        <dbReference type="Proteomes" id="UP000016666"/>
    </source>
</evidence>
<evidence type="ECO:0000313" key="11">
    <source>
        <dbReference type="Ensembl" id="ENSAPLP00000017657.1"/>
    </source>
</evidence>
<accession>A0A493SVQ0</accession>
<dbReference type="OMA" id="SINICVQ"/>
<keyword evidence="6" id="KW-0805">Transcription regulation</keyword>
<dbReference type="PANTHER" id="PTHR24383">
    <property type="entry name" value="ZINC FINGER PROTEIN"/>
    <property type="match status" value="1"/>
</dbReference>
<feature type="region of interest" description="Disordered" evidence="10">
    <location>
        <begin position="168"/>
        <end position="193"/>
    </location>
</feature>
<evidence type="ECO:0000256" key="4">
    <source>
        <dbReference type="ARBA" id="ARBA00022771"/>
    </source>
</evidence>
<keyword evidence="3" id="KW-0677">Repeat</keyword>
<evidence type="ECO:0000256" key="2">
    <source>
        <dbReference type="ARBA" id="ARBA00022723"/>
    </source>
</evidence>